<evidence type="ECO:0000313" key="8">
    <source>
        <dbReference type="Proteomes" id="UP000655588"/>
    </source>
</evidence>
<protein>
    <submittedName>
        <fullName evidence="7">Uncharacterized protein</fullName>
    </submittedName>
</protein>
<dbReference type="InterPro" id="IPR009057">
    <property type="entry name" value="Homeodomain-like_sf"/>
</dbReference>
<dbReference type="SUPFAM" id="SSF46689">
    <property type="entry name" value="Homeodomain-like"/>
    <property type="match status" value="1"/>
</dbReference>
<comment type="subcellular location">
    <subcellularLocation>
        <location evidence="1">Nucleus</location>
    </subcellularLocation>
</comment>
<reference evidence="7" key="1">
    <citation type="submission" date="2019-11" db="EMBL/GenBank/DDBJ databases">
        <title>The nuclear and mitochondrial genomes of Frieseomelitta varia - a highly eusocial stingless bee (Meliponini) with a permanently sterile worker caste.</title>
        <authorList>
            <person name="Freitas F.C.P."/>
            <person name="Lourenco A.P."/>
            <person name="Nunes F.M.F."/>
            <person name="Paschoal A.R."/>
            <person name="Abreu F.C.P."/>
            <person name="Barbin F.O."/>
            <person name="Bataglia L."/>
            <person name="Cardoso-Junior C.A.M."/>
            <person name="Cervoni M.S."/>
            <person name="Silva S.R."/>
            <person name="Dalarmi F."/>
            <person name="Del Lama M.A."/>
            <person name="Depintor T.S."/>
            <person name="Ferreira K.M."/>
            <person name="Goria P.S."/>
            <person name="Jaskot M.C."/>
            <person name="Lago D.C."/>
            <person name="Luna-Lucena D."/>
            <person name="Moda L.M."/>
            <person name="Nascimento L."/>
            <person name="Pedrino M."/>
            <person name="Rabico F.O."/>
            <person name="Sanches F.C."/>
            <person name="Santos D.E."/>
            <person name="Santos C.G."/>
            <person name="Vieira J."/>
            <person name="Lopes T.F."/>
            <person name="Barchuk A.R."/>
            <person name="Hartfelder K."/>
            <person name="Simoes Z.L.P."/>
            <person name="Bitondi M.M.G."/>
            <person name="Pinheiro D.G."/>
        </authorList>
    </citation>
    <scope>NUCLEOTIDE SEQUENCE</scope>
    <source>
        <strain evidence="7">USP_RPSP 00005682</strain>
        <tissue evidence="7">Whole individual</tissue>
    </source>
</reference>
<dbReference type="PROSITE" id="PS50090">
    <property type="entry name" value="MYB_LIKE"/>
    <property type="match status" value="1"/>
</dbReference>
<evidence type="ECO:0000256" key="3">
    <source>
        <dbReference type="ARBA" id="ARBA00023125"/>
    </source>
</evidence>
<evidence type="ECO:0000256" key="1">
    <source>
        <dbReference type="ARBA" id="ARBA00004123"/>
    </source>
</evidence>
<sequence length="490" mass="54250">MFPLYFFFRSRSGYDSSSGGESDNEYNAIACHGANNHSQNPATANASNPGQGKHINKGRWTKEEEDEKVVELVERYGPKKWTLIARHLKGRIGRGRRKAAESSLPSKDNNLCLEEDGHGRLKINSTSNENAAALSTVQQNILSVDHMDWSRAWDNQQGTQSFQSLLNLNERSHNNEPSKRGSSSSRVKTEQISPFTKYFDMQIQSEATSSKSSEIRLMPMPDLEEMSEAAEKERSSPPPILRRRRNAQILLQRAETSESINQSEYLIITQQPSGVTSPSTPIKQLPFSPSQFLNSLSPETSSWPRASTPKGSSPGPLTTPQPTGLRRNQNDGNTPRTPTPFKNALAELERRSGATTQLPATPSRLDALTEIIKQETDREGLAGTSAILQDSGYSTIRRRGKENSAPGGKRARKALCQAWASQDNSEMSFVVETPSKSLDTSVLFSPASMALEDSFLAGTSPVKVENHVHTQSQIQTQPALSWYYSRTNRL</sequence>
<accession>A0A833RU64</accession>
<dbReference type="Gene3D" id="1.10.10.60">
    <property type="entry name" value="Homeodomain-like"/>
    <property type="match status" value="1"/>
</dbReference>
<feature type="domain" description="Myb-like" evidence="5">
    <location>
        <begin position="63"/>
        <end position="104"/>
    </location>
</feature>
<dbReference type="InterPro" id="IPR001005">
    <property type="entry name" value="SANT/Myb"/>
</dbReference>
<organism evidence="7 8">
    <name type="scientific">Frieseomelitta varia</name>
    <dbReference type="NCBI Taxonomy" id="561572"/>
    <lineage>
        <taxon>Eukaryota</taxon>
        <taxon>Metazoa</taxon>
        <taxon>Ecdysozoa</taxon>
        <taxon>Arthropoda</taxon>
        <taxon>Hexapoda</taxon>
        <taxon>Insecta</taxon>
        <taxon>Pterygota</taxon>
        <taxon>Neoptera</taxon>
        <taxon>Endopterygota</taxon>
        <taxon>Hymenoptera</taxon>
        <taxon>Apocrita</taxon>
        <taxon>Aculeata</taxon>
        <taxon>Apoidea</taxon>
        <taxon>Anthophila</taxon>
        <taxon>Apidae</taxon>
        <taxon>Frieseomelitta</taxon>
    </lineage>
</organism>
<dbReference type="InterPro" id="IPR015395">
    <property type="entry name" value="C-myb_C"/>
</dbReference>
<feature type="compositionally biased region" description="Low complexity" evidence="4">
    <location>
        <begin position="311"/>
        <end position="325"/>
    </location>
</feature>
<dbReference type="PROSITE" id="PS51294">
    <property type="entry name" value="HTH_MYB"/>
    <property type="match status" value="1"/>
</dbReference>
<feature type="compositionally biased region" description="Polar residues" evidence="4">
    <location>
        <begin position="35"/>
        <end position="50"/>
    </location>
</feature>
<evidence type="ECO:0000313" key="7">
    <source>
        <dbReference type="EMBL" id="KAF3423061.1"/>
    </source>
</evidence>
<feature type="region of interest" description="Disordered" evidence="4">
    <location>
        <begin position="271"/>
        <end position="341"/>
    </location>
</feature>
<proteinExistence type="predicted"/>
<keyword evidence="3" id="KW-0238">DNA-binding</keyword>
<dbReference type="GO" id="GO:0003677">
    <property type="term" value="F:DNA binding"/>
    <property type="evidence" value="ECO:0007669"/>
    <property type="project" value="UniProtKB-KW"/>
</dbReference>
<feature type="region of interest" description="Disordered" evidence="4">
    <location>
        <begin position="33"/>
        <end position="62"/>
    </location>
</feature>
<dbReference type="AlphaFoldDB" id="A0A833RU64"/>
<dbReference type="InterPro" id="IPR017930">
    <property type="entry name" value="Myb_dom"/>
</dbReference>
<feature type="compositionally biased region" description="Polar residues" evidence="4">
    <location>
        <begin position="271"/>
        <end position="305"/>
    </location>
</feature>
<name>A0A833RU64_9HYME</name>
<dbReference type="GO" id="GO:0005634">
    <property type="term" value="C:nucleus"/>
    <property type="evidence" value="ECO:0007669"/>
    <property type="project" value="UniProtKB-SubCell"/>
</dbReference>
<evidence type="ECO:0000259" key="5">
    <source>
        <dbReference type="PROSITE" id="PS50090"/>
    </source>
</evidence>
<evidence type="ECO:0000256" key="4">
    <source>
        <dbReference type="SAM" id="MobiDB-lite"/>
    </source>
</evidence>
<evidence type="ECO:0000259" key="6">
    <source>
        <dbReference type="PROSITE" id="PS51294"/>
    </source>
</evidence>
<evidence type="ECO:0000256" key="2">
    <source>
        <dbReference type="ARBA" id="ARBA00022737"/>
    </source>
</evidence>
<dbReference type="Pfam" id="PF00249">
    <property type="entry name" value="Myb_DNA-binding"/>
    <property type="match status" value="1"/>
</dbReference>
<dbReference type="Proteomes" id="UP000655588">
    <property type="component" value="Unassembled WGS sequence"/>
</dbReference>
<comment type="caution">
    <text evidence="7">The sequence shown here is derived from an EMBL/GenBank/DDBJ whole genome shotgun (WGS) entry which is preliminary data.</text>
</comment>
<feature type="compositionally biased region" description="Polar residues" evidence="4">
    <location>
        <begin position="326"/>
        <end position="336"/>
    </location>
</feature>
<keyword evidence="8" id="KW-1185">Reference proteome</keyword>
<dbReference type="EMBL" id="WNWW01000591">
    <property type="protein sequence ID" value="KAF3423061.1"/>
    <property type="molecule type" value="Genomic_DNA"/>
</dbReference>
<gene>
    <name evidence="7" type="ORF">E2986_00861</name>
</gene>
<keyword evidence="2" id="KW-0677">Repeat</keyword>
<dbReference type="Pfam" id="PF09316">
    <property type="entry name" value="Cmyb_C"/>
    <property type="match status" value="1"/>
</dbReference>
<feature type="domain" description="HTH myb-type" evidence="6">
    <location>
        <begin position="52"/>
        <end position="93"/>
    </location>
</feature>